<dbReference type="EMBL" id="JANSLD010000027">
    <property type="protein sequence ID" value="MCY1583311.1"/>
    <property type="molecule type" value="Genomic_DNA"/>
</dbReference>
<evidence type="ECO:0000313" key="1">
    <source>
        <dbReference type="EMBL" id="MCY1583311.1"/>
    </source>
</evidence>
<reference evidence="1" key="1">
    <citation type="journal article" date="2022" name="Int. J. Mol. Sci.">
        <title>Phenotypic and Genotypic Virulence Characterisation of Staphylococcus pettenkoferi Strains Isolated from Human Bloodstream and Diabetic Foot Infections.</title>
        <authorList>
            <person name="Magnan C."/>
            <person name="Ahmad-Mansour N."/>
            <person name="Pouget C."/>
            <person name="Morsli M."/>
            <person name="Huc-Brandt S."/>
            <person name="Pantel A."/>
            <person name="Dunyach-Remy C."/>
            <person name="Sotto A."/>
            <person name="Molle V."/>
            <person name="Lavigne J.-P."/>
        </authorList>
    </citation>
    <scope>NUCLEOTIDE SEQUENCE</scope>
    <source>
        <strain evidence="1">NSP012P</strain>
    </source>
</reference>
<dbReference type="Proteomes" id="UP001072952">
    <property type="component" value="Unassembled WGS sequence"/>
</dbReference>
<evidence type="ECO:0000313" key="2">
    <source>
        <dbReference type="Proteomes" id="UP001072952"/>
    </source>
</evidence>
<reference evidence="1" key="2">
    <citation type="submission" date="2022-08" db="EMBL/GenBank/DDBJ databases">
        <authorList>
            <person name="Magnan C."/>
        </authorList>
    </citation>
    <scope>NUCLEOTIDE SEQUENCE</scope>
    <source>
        <strain evidence="1">NSP012P</strain>
    </source>
</reference>
<comment type="caution">
    <text evidence="1">The sequence shown here is derived from an EMBL/GenBank/DDBJ whole genome shotgun (WGS) entry which is preliminary data.</text>
</comment>
<gene>
    <name evidence="1" type="ORF">NW133_07190</name>
</gene>
<accession>A0ABT4BKV8</accession>
<sequence length="83" mass="9758">MPVRMIFDKNLLGIDYRVYGCMLHAIENDERMVNVTDVAKALSNKLNESEDKIYTSLGRLQRQKYINQVEDDNFDFVIEILDE</sequence>
<proteinExistence type="predicted"/>
<dbReference type="RefSeq" id="WP_268213429.1">
    <property type="nucleotide sequence ID" value="NZ_JANSLD010000027.1"/>
</dbReference>
<protein>
    <recommendedName>
        <fullName evidence="3">MarR family transcriptional regulator</fullName>
    </recommendedName>
</protein>
<name>A0ABT4BKV8_9STAP</name>
<evidence type="ECO:0008006" key="3">
    <source>
        <dbReference type="Google" id="ProtNLM"/>
    </source>
</evidence>
<keyword evidence="2" id="KW-1185">Reference proteome</keyword>
<organism evidence="1 2">
    <name type="scientific">Staphylococcus pettenkoferi</name>
    <dbReference type="NCBI Taxonomy" id="170573"/>
    <lineage>
        <taxon>Bacteria</taxon>
        <taxon>Bacillati</taxon>
        <taxon>Bacillota</taxon>
        <taxon>Bacilli</taxon>
        <taxon>Bacillales</taxon>
        <taxon>Staphylococcaceae</taxon>
        <taxon>Staphylococcus</taxon>
    </lineage>
</organism>